<keyword evidence="1" id="KW-0812">Transmembrane</keyword>
<feature type="transmembrane region" description="Helical" evidence="1">
    <location>
        <begin position="12"/>
        <end position="33"/>
    </location>
</feature>
<keyword evidence="3" id="KW-1185">Reference proteome</keyword>
<organism evidence="2 3">
    <name type="scientific">Edaphobacter aggregans</name>
    <dbReference type="NCBI Taxonomy" id="570835"/>
    <lineage>
        <taxon>Bacteria</taxon>
        <taxon>Pseudomonadati</taxon>
        <taxon>Acidobacteriota</taxon>
        <taxon>Terriglobia</taxon>
        <taxon>Terriglobales</taxon>
        <taxon>Acidobacteriaceae</taxon>
        <taxon>Edaphobacter</taxon>
    </lineage>
</organism>
<comment type="caution">
    <text evidence="2">The sequence shown here is derived from an EMBL/GenBank/DDBJ whole genome shotgun (WGS) entry which is preliminary data.</text>
</comment>
<name>A0A3R9PP11_9BACT</name>
<protein>
    <submittedName>
        <fullName evidence="2">Uncharacterized protein</fullName>
    </submittedName>
</protein>
<gene>
    <name evidence="2" type="ORF">EDE15_0154</name>
</gene>
<sequence length="68" mass="7527">MSSCFHSVFAMNTLGAGLLNGAIGWTIMLFTLVTGRTDGMQAWAIMNCKALCARTRQTYRDVNELRLP</sequence>
<keyword evidence="1" id="KW-1133">Transmembrane helix</keyword>
<dbReference type="EMBL" id="RSDW01000001">
    <property type="protein sequence ID" value="RSL14692.1"/>
    <property type="molecule type" value="Genomic_DNA"/>
</dbReference>
<keyword evidence="1" id="KW-0472">Membrane</keyword>
<evidence type="ECO:0000313" key="2">
    <source>
        <dbReference type="EMBL" id="RSL14692.1"/>
    </source>
</evidence>
<reference evidence="2 3" key="1">
    <citation type="submission" date="2018-12" db="EMBL/GenBank/DDBJ databases">
        <title>Sequencing of bacterial isolates from soil warming experiment in Harvard Forest, Massachusetts, USA.</title>
        <authorList>
            <person name="Deangelis K."/>
        </authorList>
    </citation>
    <scope>NUCLEOTIDE SEQUENCE [LARGE SCALE GENOMIC DNA]</scope>
    <source>
        <strain evidence="2 3">EB153</strain>
    </source>
</reference>
<proteinExistence type="predicted"/>
<accession>A0A3R9PP11</accession>
<dbReference type="AlphaFoldDB" id="A0A3R9PP11"/>
<dbReference type="Proteomes" id="UP000269669">
    <property type="component" value="Unassembled WGS sequence"/>
</dbReference>
<evidence type="ECO:0000256" key="1">
    <source>
        <dbReference type="SAM" id="Phobius"/>
    </source>
</evidence>
<evidence type="ECO:0000313" key="3">
    <source>
        <dbReference type="Proteomes" id="UP000269669"/>
    </source>
</evidence>